<keyword evidence="2" id="KW-0812">Transmembrane</keyword>
<dbReference type="PaxDb" id="3635-A0A1U8IMS4"/>
<evidence type="ECO:0000256" key="2">
    <source>
        <dbReference type="SAM" id="Phobius"/>
    </source>
</evidence>
<organism evidence="3 4">
    <name type="scientific">Gossypium hirsutum</name>
    <name type="common">Upland cotton</name>
    <name type="synonym">Gossypium mexicanum</name>
    <dbReference type="NCBI Taxonomy" id="3635"/>
    <lineage>
        <taxon>Eukaryota</taxon>
        <taxon>Viridiplantae</taxon>
        <taxon>Streptophyta</taxon>
        <taxon>Embryophyta</taxon>
        <taxon>Tracheophyta</taxon>
        <taxon>Spermatophyta</taxon>
        <taxon>Magnoliopsida</taxon>
        <taxon>eudicotyledons</taxon>
        <taxon>Gunneridae</taxon>
        <taxon>Pentapetalae</taxon>
        <taxon>rosids</taxon>
        <taxon>malvids</taxon>
        <taxon>Malvales</taxon>
        <taxon>Malvaceae</taxon>
        <taxon>Malvoideae</taxon>
        <taxon>Gossypium</taxon>
    </lineage>
</organism>
<evidence type="ECO:0000256" key="1">
    <source>
        <dbReference type="SAM" id="MobiDB-lite"/>
    </source>
</evidence>
<gene>
    <name evidence="4" type="primary">LOC107898459</name>
</gene>
<dbReference type="RefSeq" id="XP_016679416.1">
    <property type="nucleotide sequence ID" value="XM_016823927.2"/>
</dbReference>
<feature type="transmembrane region" description="Helical" evidence="2">
    <location>
        <begin position="21"/>
        <end position="40"/>
    </location>
</feature>
<dbReference type="GeneID" id="107898459"/>
<keyword evidence="3" id="KW-1185">Reference proteome</keyword>
<proteinExistence type="predicted"/>
<evidence type="ECO:0000313" key="3">
    <source>
        <dbReference type="Proteomes" id="UP000818029"/>
    </source>
</evidence>
<dbReference type="KEGG" id="ghi:107898459"/>
<reference evidence="3" key="1">
    <citation type="journal article" date="2020" name="Nat. Genet.">
        <title>Genomic diversifications of five Gossypium allopolyploid species and their impact on cotton improvement.</title>
        <authorList>
            <person name="Chen Z.J."/>
            <person name="Sreedasyam A."/>
            <person name="Ando A."/>
            <person name="Song Q."/>
            <person name="De Santiago L.M."/>
            <person name="Hulse-Kemp A.M."/>
            <person name="Ding M."/>
            <person name="Ye W."/>
            <person name="Kirkbride R.C."/>
            <person name="Jenkins J."/>
            <person name="Plott C."/>
            <person name="Lovell J."/>
            <person name="Lin Y.M."/>
            <person name="Vaughn R."/>
            <person name="Liu B."/>
            <person name="Simpson S."/>
            <person name="Scheffler B.E."/>
            <person name="Wen L."/>
            <person name="Saski C.A."/>
            <person name="Grover C.E."/>
            <person name="Hu G."/>
            <person name="Conover J.L."/>
            <person name="Carlson J.W."/>
            <person name="Shu S."/>
            <person name="Boston L.B."/>
            <person name="Williams M."/>
            <person name="Peterson D.G."/>
            <person name="McGee K."/>
            <person name="Jones D.C."/>
            <person name="Wendel J.F."/>
            <person name="Stelly D.M."/>
            <person name="Grimwood J."/>
            <person name="Schmutz J."/>
        </authorList>
    </citation>
    <scope>NUCLEOTIDE SEQUENCE [LARGE SCALE GENOMIC DNA]</scope>
    <source>
        <strain evidence="3">cv. TM-1</strain>
    </source>
</reference>
<feature type="region of interest" description="Disordered" evidence="1">
    <location>
        <begin position="176"/>
        <end position="196"/>
    </location>
</feature>
<dbReference type="Proteomes" id="UP000818029">
    <property type="component" value="Chromosome D04"/>
</dbReference>
<evidence type="ECO:0000313" key="4">
    <source>
        <dbReference type="RefSeq" id="XP_016679416.1"/>
    </source>
</evidence>
<sequence>MNMLLPFLMGCHLSMNRSLRLSLPVRCLTMFTVLLLYFLTLKHDNMLQYLRLLVQLIWCHINLQILLLTACLHQCIGYRPPPPPQTNFYMFGTRSPIVPWMPSSMPIASPTSSSPQSGWFSPPAPITNWTNPFALTSPQHGNAPPSATPQSQAYLATPETMADNAWYLDSGATHHQKNSATSLGESMFYNGPVSGS</sequence>
<name>A0A1U8IMS4_GOSHI</name>
<keyword evidence="2" id="KW-1133">Transmembrane helix</keyword>
<keyword evidence="2" id="KW-0472">Membrane</keyword>
<accession>A0A1U8IMS4</accession>
<reference evidence="4" key="2">
    <citation type="submission" date="2025-08" db="UniProtKB">
        <authorList>
            <consortium name="RefSeq"/>
        </authorList>
    </citation>
    <scope>IDENTIFICATION</scope>
</reference>
<protein>
    <submittedName>
        <fullName evidence="4">Uncharacterized protein</fullName>
    </submittedName>
</protein>
<dbReference type="AlphaFoldDB" id="A0A1U8IMS4"/>